<dbReference type="InterPro" id="IPR039261">
    <property type="entry name" value="FNR_nucleotide-bd"/>
</dbReference>
<dbReference type="InterPro" id="IPR007037">
    <property type="entry name" value="SIP_rossman_dom"/>
</dbReference>
<dbReference type="InterPro" id="IPR017927">
    <property type="entry name" value="FAD-bd_FR_type"/>
</dbReference>
<dbReference type="InterPro" id="IPR014543">
    <property type="entry name" value="UCP028291"/>
</dbReference>
<dbReference type="Proteomes" id="UP000026941">
    <property type="component" value="Unassembled WGS sequence"/>
</dbReference>
<proteinExistence type="inferred from homology"/>
<dbReference type="InterPro" id="IPR017938">
    <property type="entry name" value="Riboflavin_synthase-like_b-brl"/>
</dbReference>
<accession>A0AA87Q3D0</accession>
<dbReference type="PROSITE" id="PS51384">
    <property type="entry name" value="FAD_FR"/>
    <property type="match status" value="1"/>
</dbReference>
<dbReference type="Gene3D" id="3.30.310.50">
    <property type="entry name" value="Alpha-D-phosphohexomutase, C-terminal domain"/>
    <property type="match status" value="1"/>
</dbReference>
<comment type="caution">
    <text evidence="3">The sequence shown here is derived from an EMBL/GenBank/DDBJ whole genome shotgun (WGS) entry which is preliminary data.</text>
</comment>
<dbReference type="EMBL" id="BAYX01000003">
    <property type="protein sequence ID" value="GAJ92360.1"/>
    <property type="molecule type" value="Genomic_DNA"/>
</dbReference>
<organism evidence="3 4">
    <name type="scientific">Rhizobium rhizogenes NBRC 13257</name>
    <dbReference type="NCBI Taxonomy" id="1220581"/>
    <lineage>
        <taxon>Bacteria</taxon>
        <taxon>Pseudomonadati</taxon>
        <taxon>Pseudomonadota</taxon>
        <taxon>Alphaproteobacteria</taxon>
        <taxon>Hyphomicrobiales</taxon>
        <taxon>Rhizobiaceae</taxon>
        <taxon>Rhizobium/Agrobacterium group</taxon>
        <taxon>Rhizobium</taxon>
    </lineage>
</organism>
<dbReference type="RefSeq" id="WP_042471015.1">
    <property type="nucleotide sequence ID" value="NZ_BAYX01000003.1"/>
</dbReference>
<dbReference type="Pfam" id="PF04954">
    <property type="entry name" value="SIP"/>
    <property type="match status" value="1"/>
</dbReference>
<dbReference type="Gene3D" id="3.40.50.80">
    <property type="entry name" value="Nucleotide-binding domain of ferredoxin-NADP reductase (FNR) module"/>
    <property type="match status" value="1"/>
</dbReference>
<dbReference type="PANTHER" id="PTHR30157">
    <property type="entry name" value="FERRIC REDUCTASE, NADPH-DEPENDENT"/>
    <property type="match status" value="1"/>
</dbReference>
<dbReference type="InterPro" id="IPR039374">
    <property type="entry name" value="SIP_fam"/>
</dbReference>
<name>A0AA87Q3D0_RHIRH</name>
<evidence type="ECO:0000313" key="3">
    <source>
        <dbReference type="EMBL" id="GAJ92360.1"/>
    </source>
</evidence>
<comment type="similarity">
    <text evidence="1">Belongs to the SIP oxidoreductase family.</text>
</comment>
<evidence type="ECO:0000256" key="1">
    <source>
        <dbReference type="ARBA" id="ARBA00035644"/>
    </source>
</evidence>
<feature type="domain" description="FAD-binding FR-type" evidence="2">
    <location>
        <begin position="100"/>
        <end position="226"/>
    </location>
</feature>
<dbReference type="CDD" id="cd06193">
    <property type="entry name" value="siderophore_interacting"/>
    <property type="match status" value="1"/>
</dbReference>
<dbReference type="SUPFAM" id="SSF63380">
    <property type="entry name" value="Riboflavin synthase domain-like"/>
    <property type="match status" value="1"/>
</dbReference>
<dbReference type="Pfam" id="PF08021">
    <property type="entry name" value="FAD_binding_9"/>
    <property type="match status" value="1"/>
</dbReference>
<dbReference type="Gene3D" id="2.40.30.10">
    <property type="entry name" value="Translation factors"/>
    <property type="match status" value="1"/>
</dbReference>
<dbReference type="GO" id="GO:0016491">
    <property type="term" value="F:oxidoreductase activity"/>
    <property type="evidence" value="ECO:0007669"/>
    <property type="project" value="InterPro"/>
</dbReference>
<dbReference type="InterPro" id="IPR013113">
    <property type="entry name" value="SIP_FAD-bd"/>
</dbReference>
<evidence type="ECO:0000259" key="2">
    <source>
        <dbReference type="PROSITE" id="PS51384"/>
    </source>
</evidence>
<protein>
    <submittedName>
        <fullName evidence="3">Siderophore-interacting protein</fullName>
    </submittedName>
</protein>
<gene>
    <name evidence="3" type="ORF">RRH01S_03_04340</name>
</gene>
<dbReference type="PANTHER" id="PTHR30157:SF0">
    <property type="entry name" value="NADPH-DEPENDENT FERRIC-CHELATE REDUCTASE"/>
    <property type="match status" value="1"/>
</dbReference>
<evidence type="ECO:0000313" key="4">
    <source>
        <dbReference type="Proteomes" id="UP000026941"/>
    </source>
</evidence>
<dbReference type="AlphaFoldDB" id="A0AA87Q3D0"/>
<reference evidence="3 4" key="1">
    <citation type="submission" date="2014-05" db="EMBL/GenBank/DDBJ databases">
        <title>Whole genome shotgun sequence of Rhizobium rhizogenes NBRC 13257.</title>
        <authorList>
            <person name="Katano-Makiyama Y."/>
            <person name="Hosoyama A."/>
            <person name="Hashimoto M."/>
            <person name="Hosoyama Y."/>
            <person name="Noguchi M."/>
            <person name="Tsuchikane K."/>
            <person name="Kimura A."/>
            <person name="Ohji S."/>
            <person name="Ichikawa N."/>
            <person name="Yamazoe A."/>
            <person name="Fujita N."/>
        </authorList>
    </citation>
    <scope>NUCLEOTIDE SEQUENCE [LARGE SCALE GENOMIC DNA]</scope>
    <source>
        <strain evidence="3 4">NBRC 13257</strain>
    </source>
</reference>
<sequence length="358" mass="39353">MQASTIIRSDRAGALVTDFAERFRDVANVEAEGGKATLISRYGRADLTAQGDAISIAVAAKDQIDLCYIKMVVAEYFSSAAAPDAVRWSGDGEAESSLPPFFREMRVISAENVTPQMRRLRLSGAELNRFAADGLHVRLLFPPRGAKPVWPALGADGRIVWPGGDDRLVSRVYTIRSRDSERGEIEIDFALHHHEDGRSPGASFAVHAQPGDLVGLFAPAGDEIPKAQSLVLCGDDTALPAIARILEEIPSSVSARLFIEIDNPDCRYELRSGDNIELNYLYRQGRPAGTTGLLPEALSHLDADSLGEDTYFWAGCEFGDFVELRKLARRTWKLPRERHLVVAFWRRGFAEGESAKQA</sequence>
<dbReference type="Pfam" id="PF09981">
    <property type="entry name" value="DUF2218"/>
    <property type="match status" value="1"/>
</dbReference>